<dbReference type="Proteomes" id="UP000028545">
    <property type="component" value="Unassembled WGS sequence"/>
</dbReference>
<comment type="similarity">
    <text evidence="1">Belongs to the cytochrome P450 family.</text>
</comment>
<evidence type="ECO:0000256" key="4">
    <source>
        <dbReference type="ARBA" id="ARBA00023004"/>
    </source>
</evidence>
<comment type="cofactor">
    <cofactor evidence="5">
        <name>heme</name>
        <dbReference type="ChEBI" id="CHEBI:30413"/>
    </cofactor>
</comment>
<dbReference type="GO" id="GO:0005506">
    <property type="term" value="F:iron ion binding"/>
    <property type="evidence" value="ECO:0007669"/>
    <property type="project" value="InterPro"/>
</dbReference>
<dbReference type="PRINTS" id="PR00463">
    <property type="entry name" value="EP450I"/>
</dbReference>
<reference evidence="7 8" key="1">
    <citation type="journal article" date="2014" name="Genome Announc.">
        <title>Draft genome sequence of the pathogenic fungus Scedosporium apiospermum.</title>
        <authorList>
            <person name="Vandeputte P."/>
            <person name="Ghamrawi S."/>
            <person name="Rechenmann M."/>
            <person name="Iltis A."/>
            <person name="Giraud S."/>
            <person name="Fleury M."/>
            <person name="Thornton C."/>
            <person name="Delhaes L."/>
            <person name="Meyer W."/>
            <person name="Papon N."/>
            <person name="Bouchara J.P."/>
        </authorList>
    </citation>
    <scope>NUCLEOTIDE SEQUENCE [LARGE SCALE GENOMIC DNA]</scope>
    <source>
        <strain evidence="7 8">IHEM 14462</strain>
    </source>
</reference>
<dbReference type="Gene3D" id="1.10.630.10">
    <property type="entry name" value="Cytochrome P450"/>
    <property type="match status" value="1"/>
</dbReference>
<evidence type="ECO:0000313" key="8">
    <source>
        <dbReference type="Proteomes" id="UP000028545"/>
    </source>
</evidence>
<dbReference type="AlphaFoldDB" id="A0A084G3H1"/>
<keyword evidence="3" id="KW-0560">Oxidoreductase</keyword>
<evidence type="ECO:0000313" key="7">
    <source>
        <dbReference type="EMBL" id="KEZ41883.1"/>
    </source>
</evidence>
<dbReference type="KEGG" id="sapo:SAPIO_CDS6571"/>
<evidence type="ECO:0000256" key="5">
    <source>
        <dbReference type="PIRSR" id="PIRSR602401-1"/>
    </source>
</evidence>
<dbReference type="PRINTS" id="PR00385">
    <property type="entry name" value="P450"/>
</dbReference>
<dbReference type="PANTHER" id="PTHR46300">
    <property type="entry name" value="P450, PUTATIVE (EUROFUNG)-RELATED-RELATED"/>
    <property type="match status" value="1"/>
</dbReference>
<dbReference type="HOGENOM" id="CLU_001570_2_4_1"/>
<evidence type="ECO:0000256" key="2">
    <source>
        <dbReference type="ARBA" id="ARBA00022723"/>
    </source>
</evidence>
<dbReference type="InterPro" id="IPR036396">
    <property type="entry name" value="Cyt_P450_sf"/>
</dbReference>
<dbReference type="GO" id="GO:0004497">
    <property type="term" value="F:monooxygenase activity"/>
    <property type="evidence" value="ECO:0007669"/>
    <property type="project" value="UniProtKB-KW"/>
</dbReference>
<dbReference type="OMA" id="DPRAYWQ"/>
<dbReference type="SUPFAM" id="SSF48264">
    <property type="entry name" value="Cytochrome P450"/>
    <property type="match status" value="1"/>
</dbReference>
<dbReference type="RefSeq" id="XP_016641682.1">
    <property type="nucleotide sequence ID" value="XM_016788638.1"/>
</dbReference>
<evidence type="ECO:0000256" key="6">
    <source>
        <dbReference type="SAM" id="Phobius"/>
    </source>
</evidence>
<dbReference type="GO" id="GO:0020037">
    <property type="term" value="F:heme binding"/>
    <property type="evidence" value="ECO:0007669"/>
    <property type="project" value="InterPro"/>
</dbReference>
<dbReference type="InterPro" id="IPR002401">
    <property type="entry name" value="Cyt_P450_E_grp-I"/>
</dbReference>
<dbReference type="OrthoDB" id="1055148at2759"/>
<keyword evidence="8" id="KW-1185">Reference proteome</keyword>
<evidence type="ECO:0000256" key="3">
    <source>
        <dbReference type="ARBA" id="ARBA00023002"/>
    </source>
</evidence>
<keyword evidence="6" id="KW-1133">Transmembrane helix</keyword>
<dbReference type="GeneID" id="27725643"/>
<keyword evidence="4 5" id="KW-0408">Iron</keyword>
<dbReference type="VEuPathDB" id="FungiDB:SAPIO_CDS6571"/>
<proteinExistence type="inferred from homology"/>
<accession>A0A084G3H1</accession>
<keyword evidence="5" id="KW-0349">Heme</keyword>
<comment type="caution">
    <text evidence="7">The sequence shown here is derived from an EMBL/GenBank/DDBJ whole genome shotgun (WGS) entry which is preliminary data.</text>
</comment>
<name>A0A084G3H1_PSEDA</name>
<dbReference type="Pfam" id="PF00067">
    <property type="entry name" value="p450"/>
    <property type="match status" value="1"/>
</dbReference>
<sequence length="493" mass="54931">MITDITDVTAMIAGIGDVPYQVIGVAAIAATFVLIKLLDSTDIPKIKNLPSIPGVPIFGNLLQLGTDHARVAAKWAEQYGPVFQTRLGTKGFTIGTSPWDESCKRRRKAAGTALNRPAVQSYMPILDLESTVSIKELLGDSKNGTCDIDPTPYFARFALNTSLTLNYGFRIDGNIDSALLREITYVEREISTLRSTSNNWQDYVPLLRIWGAQNSTAKEFRARRDKYLSDMLADLKDRIAKGTDKPCITGNILKDPNAKLNEAEMKSICLTMVSAGLDTVPVNLILGLAYLSTPDGQKIQERALREIQEVYPNGEAWEKCLIEEKVPYVTALVKETLRFWTVIAICLPRTSIKDIEYNGSIIPAGTTFFMNAWAADYDETRFPAPSEFRPERFLDDPETGTPHYAYGAGSRMCAGSHLANRELFTAYVRLITAFRITQAKDPKDRPIIDPFECNSCPTALTIDPKPFKICLKARNEPELRKWIAAAEERTKDL</sequence>
<keyword evidence="6" id="KW-0812">Transmembrane</keyword>
<dbReference type="GO" id="GO:0016705">
    <property type="term" value="F:oxidoreductase activity, acting on paired donors, with incorporation or reduction of molecular oxygen"/>
    <property type="evidence" value="ECO:0007669"/>
    <property type="project" value="InterPro"/>
</dbReference>
<keyword evidence="2 5" id="KW-0479">Metal-binding</keyword>
<dbReference type="InterPro" id="IPR001128">
    <property type="entry name" value="Cyt_P450"/>
</dbReference>
<dbReference type="EMBL" id="JOWA01000105">
    <property type="protein sequence ID" value="KEZ41883.1"/>
    <property type="molecule type" value="Genomic_DNA"/>
</dbReference>
<feature type="transmembrane region" description="Helical" evidence="6">
    <location>
        <begin position="20"/>
        <end position="38"/>
    </location>
</feature>
<evidence type="ECO:0000256" key="1">
    <source>
        <dbReference type="ARBA" id="ARBA00010617"/>
    </source>
</evidence>
<dbReference type="PANTHER" id="PTHR46300:SF9">
    <property type="entry name" value="P450, PUTATIVE-RELATED"/>
    <property type="match status" value="1"/>
</dbReference>
<organism evidence="7 8">
    <name type="scientific">Pseudallescheria apiosperma</name>
    <name type="common">Scedosporium apiospermum</name>
    <dbReference type="NCBI Taxonomy" id="563466"/>
    <lineage>
        <taxon>Eukaryota</taxon>
        <taxon>Fungi</taxon>
        <taxon>Dikarya</taxon>
        <taxon>Ascomycota</taxon>
        <taxon>Pezizomycotina</taxon>
        <taxon>Sordariomycetes</taxon>
        <taxon>Hypocreomycetidae</taxon>
        <taxon>Microascales</taxon>
        <taxon>Microascaceae</taxon>
        <taxon>Scedosporium</taxon>
    </lineage>
</organism>
<dbReference type="CDD" id="cd11066">
    <property type="entry name" value="CYP_PhacA-like"/>
    <property type="match status" value="1"/>
</dbReference>
<feature type="binding site" description="axial binding residue" evidence="5">
    <location>
        <position position="413"/>
    </location>
    <ligand>
        <name>heme</name>
        <dbReference type="ChEBI" id="CHEBI:30413"/>
    </ligand>
    <ligandPart>
        <name>Fe</name>
        <dbReference type="ChEBI" id="CHEBI:18248"/>
    </ligandPart>
</feature>
<keyword evidence="6" id="KW-0472">Membrane</keyword>
<protein>
    <submittedName>
        <fullName evidence="7">Putative Cytochrome P450</fullName>
    </submittedName>
</protein>
<dbReference type="InterPro" id="IPR050364">
    <property type="entry name" value="Cytochrome_P450_fung"/>
</dbReference>
<gene>
    <name evidence="7" type="ORF">SAPIO_CDS6571</name>
</gene>